<dbReference type="AlphaFoldDB" id="Q82HP3"/>
<dbReference type="Proteomes" id="UP000000428">
    <property type="component" value="Chromosome"/>
</dbReference>
<proteinExistence type="predicted"/>
<feature type="transmembrane region" description="Helical" evidence="5">
    <location>
        <begin position="177"/>
        <end position="200"/>
    </location>
</feature>
<feature type="transmembrane region" description="Helical" evidence="5">
    <location>
        <begin position="116"/>
        <end position="139"/>
    </location>
</feature>
<dbReference type="eggNOG" id="COG2181">
    <property type="taxonomic scope" value="Bacteria"/>
</dbReference>
<gene>
    <name evidence="6" type="ORF">SAVERM_3465</name>
</gene>
<feature type="transmembrane region" description="Helical" evidence="5">
    <location>
        <begin position="90"/>
        <end position="110"/>
    </location>
</feature>
<feature type="transmembrane region" description="Helical" evidence="5">
    <location>
        <begin position="212"/>
        <end position="232"/>
    </location>
</feature>
<keyword evidence="4 5" id="KW-0472">Membrane</keyword>
<keyword evidence="2 5" id="KW-0812">Transmembrane</keyword>
<evidence type="ECO:0000256" key="4">
    <source>
        <dbReference type="ARBA" id="ARBA00023136"/>
    </source>
</evidence>
<organism evidence="6 7">
    <name type="scientific">Streptomyces avermitilis (strain ATCC 31267 / DSM 46492 / JCM 5070 / NBRC 14893 / NCIMB 12804 / NRRL 8165 / MA-4680)</name>
    <dbReference type="NCBI Taxonomy" id="227882"/>
    <lineage>
        <taxon>Bacteria</taxon>
        <taxon>Bacillati</taxon>
        <taxon>Actinomycetota</taxon>
        <taxon>Actinomycetes</taxon>
        <taxon>Kitasatosporales</taxon>
        <taxon>Streptomycetaceae</taxon>
        <taxon>Streptomyces</taxon>
    </lineage>
</organism>
<protein>
    <submittedName>
        <fullName evidence="6">Integral membrane protein</fullName>
    </submittedName>
</protein>
<dbReference type="Pfam" id="PF03595">
    <property type="entry name" value="SLAC1"/>
    <property type="match status" value="1"/>
</dbReference>
<evidence type="ECO:0000256" key="2">
    <source>
        <dbReference type="ARBA" id="ARBA00022692"/>
    </source>
</evidence>
<dbReference type="InterPro" id="IPR004695">
    <property type="entry name" value="SLAC1/Mae1/Ssu1/TehA"/>
</dbReference>
<feature type="transmembrane region" description="Helical" evidence="5">
    <location>
        <begin position="316"/>
        <end position="335"/>
    </location>
</feature>
<feature type="transmembrane region" description="Helical" evidence="5">
    <location>
        <begin position="151"/>
        <end position="171"/>
    </location>
</feature>
<accession>Q82HP3</accession>
<evidence type="ECO:0000256" key="3">
    <source>
        <dbReference type="ARBA" id="ARBA00022989"/>
    </source>
</evidence>
<keyword evidence="7" id="KW-1185">Reference proteome</keyword>
<reference evidence="6 7" key="3">
    <citation type="journal article" date="2014" name="J. Ind. Microbiol. Biotechnol.">
        <title>Genome mining of the Streptomyces avermitilis genome and development of genome-minimized hosts for heterologous expression of biosynthetic gene clusters.</title>
        <authorList>
            <person name="Ikeda H."/>
            <person name="Shin-ya K."/>
            <person name="Omura S."/>
        </authorList>
    </citation>
    <scope>NUCLEOTIDE SEQUENCE [LARGE SCALE GENOMIC DNA]</scope>
    <source>
        <strain evidence="7">ATCC 31267 / DSM 46492 / JCM 5070 / NBRC 14893 / NCIMB 12804 / NRRL 8165 / MA-4680</strain>
    </source>
</reference>
<sequence length="341" mass="36222">MRHARVPRTAMRAYVPSIGPMPGTPQPRTWWAPLPPADGAAVMATGVVSVGLHLTGHEVLSRIALVAAGAAWLALAADFTVRLLRERERWAAEAGTPAALTAVAATAVLGTRLSALGWQGLAEALLALAAALWPGLLFLVVRRWERHMPGVVLLACVATQGLALLGATLAADLGVAWLAHTALVFFWLGLVLYAVALWRFDLRQVAEGAGDHWIAGGALALSALAGAQLVAARRSGGPYLWNDDDNGVLRTVTAALLVLALGWYCVLWAAELRWPRPAYDVRRWATVFPMAMTAVAVLSVAIVLGVPWLWGPGQVLLWIAVAVWPAVCAAAVVDIRSRAPR</sequence>
<dbReference type="InterPro" id="IPR038665">
    <property type="entry name" value="Voltage-dep_anion_channel_sf"/>
</dbReference>
<dbReference type="HOGENOM" id="CLU_052472_1_0_11"/>
<dbReference type="GO" id="GO:0016020">
    <property type="term" value="C:membrane"/>
    <property type="evidence" value="ECO:0007669"/>
    <property type="project" value="UniProtKB-SubCell"/>
</dbReference>
<feature type="transmembrane region" description="Helical" evidence="5">
    <location>
        <begin position="252"/>
        <end position="272"/>
    </location>
</feature>
<reference evidence="6 7" key="1">
    <citation type="journal article" date="2001" name="Proc. Natl. Acad. Sci. U.S.A.">
        <title>Genome sequence of an industrial microorganism Streptomyces avermitilis: deducing the ability of producing secondary metabolites.</title>
        <authorList>
            <person name="Omura S."/>
            <person name="Ikeda H."/>
            <person name="Ishikawa J."/>
            <person name="Hanamoto A."/>
            <person name="Takahashi C."/>
            <person name="Shinose M."/>
            <person name="Takahashi Y."/>
            <person name="Horikawa H."/>
            <person name="Nakazawa H."/>
            <person name="Osonoe T."/>
            <person name="Kikuchi H."/>
            <person name="Shiba T."/>
            <person name="Sakaki Y."/>
            <person name="Hattori M."/>
        </authorList>
    </citation>
    <scope>NUCLEOTIDE SEQUENCE [LARGE SCALE GENOMIC DNA]</scope>
    <source>
        <strain evidence="7">ATCC 31267 / DSM 46492 / JCM 5070 / NBRC 14893 / NCIMB 12804 / NRRL 8165 / MA-4680</strain>
    </source>
</reference>
<keyword evidence="3 5" id="KW-1133">Transmembrane helix</keyword>
<evidence type="ECO:0000256" key="1">
    <source>
        <dbReference type="ARBA" id="ARBA00004141"/>
    </source>
</evidence>
<dbReference type="GO" id="GO:0055085">
    <property type="term" value="P:transmembrane transport"/>
    <property type="evidence" value="ECO:0007669"/>
    <property type="project" value="InterPro"/>
</dbReference>
<dbReference type="Gene3D" id="1.50.10.150">
    <property type="entry name" value="Voltage-dependent anion channel"/>
    <property type="match status" value="1"/>
</dbReference>
<evidence type="ECO:0000256" key="5">
    <source>
        <dbReference type="SAM" id="Phobius"/>
    </source>
</evidence>
<name>Q82HP3_STRAW</name>
<evidence type="ECO:0000313" key="7">
    <source>
        <dbReference type="Proteomes" id="UP000000428"/>
    </source>
</evidence>
<evidence type="ECO:0000313" key="6">
    <source>
        <dbReference type="EMBL" id="BAC71177.1"/>
    </source>
</evidence>
<dbReference type="KEGG" id="sma:SAVERM_3465"/>
<feature type="transmembrane region" description="Helical" evidence="5">
    <location>
        <begin position="284"/>
        <end position="310"/>
    </location>
</feature>
<dbReference type="EMBL" id="BA000030">
    <property type="protein sequence ID" value="BAC71177.1"/>
    <property type="molecule type" value="Genomic_DNA"/>
</dbReference>
<reference evidence="6 7" key="2">
    <citation type="journal article" date="2003" name="Nat. Biotechnol.">
        <title>Complete genome sequence and comparative analysis of the industrial microorganism Streptomyces avermitilis.</title>
        <authorList>
            <person name="Ikeda H."/>
            <person name="Ishikawa J."/>
            <person name="Hanamoto A."/>
            <person name="Shinose M."/>
            <person name="Kikuchi H."/>
            <person name="Shiba T."/>
            <person name="Sakaki Y."/>
            <person name="Hattori M."/>
            <person name="Omura S."/>
        </authorList>
    </citation>
    <scope>NUCLEOTIDE SEQUENCE [LARGE SCALE GENOMIC DNA]</scope>
    <source>
        <strain evidence="7">ATCC 31267 / DSM 46492 / JCM 5070 / NBRC 14893 / NCIMB 12804 / NRRL 8165 / MA-4680</strain>
    </source>
</reference>
<comment type="subcellular location">
    <subcellularLocation>
        <location evidence="1">Membrane</location>
        <topology evidence="1">Multi-pass membrane protein</topology>
    </subcellularLocation>
</comment>